<evidence type="ECO:0000313" key="2">
    <source>
        <dbReference type="Proteomes" id="UP000007800"/>
    </source>
</evidence>
<accession>C5LA96</accession>
<dbReference type="OrthoDB" id="441860at2759"/>
<evidence type="ECO:0000313" key="1">
    <source>
        <dbReference type="EMBL" id="EER06352.1"/>
    </source>
</evidence>
<dbReference type="Proteomes" id="UP000007800">
    <property type="component" value="Unassembled WGS sequence"/>
</dbReference>
<protein>
    <submittedName>
        <fullName evidence="1">Uncharacterized protein</fullName>
    </submittedName>
</protein>
<keyword evidence="2" id="KW-1185">Reference proteome</keyword>
<dbReference type="EMBL" id="GG680729">
    <property type="protein sequence ID" value="EER06352.1"/>
    <property type="molecule type" value="Genomic_DNA"/>
</dbReference>
<reference evidence="1 2" key="1">
    <citation type="submission" date="2008-07" db="EMBL/GenBank/DDBJ databases">
        <authorList>
            <person name="El-Sayed N."/>
            <person name="Caler E."/>
            <person name="Inman J."/>
            <person name="Amedeo P."/>
            <person name="Hass B."/>
            <person name="Wortman J."/>
        </authorList>
    </citation>
    <scope>NUCLEOTIDE SEQUENCE [LARGE SCALE GENOMIC DNA]</scope>
    <source>
        <strain evidence="2">ATCC 50983 / TXsc</strain>
    </source>
</reference>
<sequence>MADEAKNGFSRTCSQTLSSSMSKSVELIIDTQPLVQALEILGVLTNCAGVQYAVGGIVHGGECDDDTWRKCRARLSRLVGIEFVSFNKPSQAPLDVLVETR</sequence>
<dbReference type="RefSeq" id="XP_002774536.1">
    <property type="nucleotide sequence ID" value="XM_002774490.1"/>
</dbReference>
<gene>
    <name evidence="1" type="ORF">Pmar_PMAR006119</name>
</gene>
<dbReference type="AlphaFoldDB" id="C5LA96"/>
<name>C5LA96_PERM5</name>
<proteinExistence type="predicted"/>
<organism evidence="2">
    <name type="scientific">Perkinsus marinus (strain ATCC 50983 / TXsc)</name>
    <dbReference type="NCBI Taxonomy" id="423536"/>
    <lineage>
        <taxon>Eukaryota</taxon>
        <taxon>Sar</taxon>
        <taxon>Alveolata</taxon>
        <taxon>Perkinsozoa</taxon>
        <taxon>Perkinsea</taxon>
        <taxon>Perkinsida</taxon>
        <taxon>Perkinsidae</taxon>
        <taxon>Perkinsus</taxon>
    </lineage>
</organism>
<dbReference type="InParanoid" id="C5LA96"/>
<dbReference type="GeneID" id="9065390"/>